<feature type="domain" description="LicD/FKTN/FKRP nucleotidyltransferase" evidence="1">
    <location>
        <begin position="27"/>
        <end position="256"/>
    </location>
</feature>
<dbReference type="InterPro" id="IPR052942">
    <property type="entry name" value="LPS_cholinephosphotransferase"/>
</dbReference>
<dbReference type="GeneID" id="54120878"/>
<dbReference type="AlphaFoldDB" id="A0A1H6VCS8"/>
<evidence type="ECO:0000313" key="3">
    <source>
        <dbReference type="Proteomes" id="UP000183028"/>
    </source>
</evidence>
<dbReference type="Proteomes" id="UP000183028">
    <property type="component" value="Unassembled WGS sequence"/>
</dbReference>
<evidence type="ECO:0000259" key="1">
    <source>
        <dbReference type="Pfam" id="PF04991"/>
    </source>
</evidence>
<keyword evidence="2" id="KW-0808">Transferase</keyword>
<dbReference type="eggNOG" id="COG3475">
    <property type="taxonomic scope" value="Bacteria"/>
</dbReference>
<gene>
    <name evidence="2" type="ORF">SAMN04487834_10442</name>
</gene>
<dbReference type="STRING" id="322505.SAMN04487836_10343"/>
<protein>
    <submittedName>
        <fullName evidence="2">Lipopolysaccharide cholinephosphotransferase</fullName>
    </submittedName>
</protein>
<sequence length="289" mass="34900">MKTYDPQTLRKVQDIELMILKEFDTFCHNHHIDYALVGGSALGAKRHGGFIPWDDDIDVMMNRKDYDQFLKLAEKELSDKYFILDYDHNHNYPSMNAHLCLKGTKFVPDDARELKDAGIFLDLFCFDNIPEEQKQMEYQAKHAWFWGKLMILIKVKEPTLYYYGFKRKVLRFILKLAYYFFKLIHLSTDKCYKKACYYRDLYRKEETKRFSFMFDPSLYTSILNKDDVYPTRRMNFNGIQVNVPHKIETYLETRYGDYMTLPPKEKQHNHLPYILNFGPYKDYIFEERQ</sequence>
<evidence type="ECO:0000313" key="2">
    <source>
        <dbReference type="EMBL" id="SEJ00794.1"/>
    </source>
</evidence>
<dbReference type="RefSeq" id="WP_033163484.1">
    <property type="nucleotide sequence ID" value="NZ_FNYK01000044.1"/>
</dbReference>
<dbReference type="GO" id="GO:0009100">
    <property type="term" value="P:glycoprotein metabolic process"/>
    <property type="evidence" value="ECO:0007669"/>
    <property type="project" value="UniProtKB-ARBA"/>
</dbReference>
<organism evidence="2 3">
    <name type="scientific">Sharpea azabuensis</name>
    <dbReference type="NCBI Taxonomy" id="322505"/>
    <lineage>
        <taxon>Bacteria</taxon>
        <taxon>Bacillati</taxon>
        <taxon>Bacillota</taxon>
        <taxon>Erysipelotrichia</taxon>
        <taxon>Erysipelotrichales</taxon>
        <taxon>Coprobacillaceae</taxon>
        <taxon>Sharpea</taxon>
    </lineage>
</organism>
<reference evidence="3" key="1">
    <citation type="submission" date="2016-10" db="EMBL/GenBank/DDBJ databases">
        <authorList>
            <person name="Varghese N."/>
            <person name="Submissions S."/>
        </authorList>
    </citation>
    <scope>NUCLEOTIDE SEQUENCE [LARGE SCALE GENOMIC DNA]</scope>
    <source>
        <strain evidence="3">DSM 20406</strain>
    </source>
</reference>
<dbReference type="InterPro" id="IPR007074">
    <property type="entry name" value="LicD/FKTN/FKRP_NTP_transf"/>
</dbReference>
<dbReference type="EMBL" id="FNYK01000044">
    <property type="protein sequence ID" value="SEJ00794.1"/>
    <property type="molecule type" value="Genomic_DNA"/>
</dbReference>
<dbReference type="OrthoDB" id="9786100at2"/>
<dbReference type="PANTHER" id="PTHR43404:SF2">
    <property type="entry name" value="LIPOPOLYSACCHARIDE CHOLINEPHOSPHOTRANSFERASE LICD"/>
    <property type="match status" value="1"/>
</dbReference>
<dbReference type="GO" id="GO:0016740">
    <property type="term" value="F:transferase activity"/>
    <property type="evidence" value="ECO:0007669"/>
    <property type="project" value="UniProtKB-KW"/>
</dbReference>
<proteinExistence type="predicted"/>
<name>A0A1H6VCS8_9FIRM</name>
<keyword evidence="3" id="KW-1185">Reference proteome</keyword>
<accession>A0A1H6VCS8</accession>
<dbReference type="PANTHER" id="PTHR43404">
    <property type="entry name" value="LIPOPOLYSACCHARIDE CHOLINEPHOSPHOTRANSFERASE LICD"/>
    <property type="match status" value="1"/>
</dbReference>
<dbReference type="Pfam" id="PF04991">
    <property type="entry name" value="LicD"/>
    <property type="match status" value="1"/>
</dbReference>